<evidence type="ECO:0000256" key="1">
    <source>
        <dbReference type="ARBA" id="ARBA00006382"/>
    </source>
</evidence>
<dbReference type="PRINTS" id="PR00082">
    <property type="entry name" value="GLFDHDRGNASE"/>
</dbReference>
<dbReference type="GO" id="GO:0006538">
    <property type="term" value="P:L-glutamate catabolic process"/>
    <property type="evidence" value="ECO:0007669"/>
    <property type="project" value="TreeGrafter"/>
</dbReference>
<dbReference type="Proteomes" id="UP000199604">
    <property type="component" value="Unassembled WGS sequence"/>
</dbReference>
<protein>
    <submittedName>
        <fullName evidence="5">Glutamate dehydrogenase/leucine dehydrogenase</fullName>
    </submittedName>
</protein>
<feature type="domain" description="Glutamate/phenylalanine/leucine/valine/L-tryptophan dehydrogenase C-terminal" evidence="4">
    <location>
        <begin position="210"/>
        <end position="437"/>
    </location>
</feature>
<dbReference type="AlphaFoldDB" id="A0A1I0W850"/>
<evidence type="ECO:0000313" key="6">
    <source>
        <dbReference type="Proteomes" id="UP000199604"/>
    </source>
</evidence>
<dbReference type="InterPro" id="IPR046346">
    <property type="entry name" value="Aminoacid_DH-like_N_sf"/>
</dbReference>
<accession>A0A1I0W850</accession>
<comment type="similarity">
    <text evidence="1 3">Belongs to the Glu/Leu/Phe/Val dehydrogenases family.</text>
</comment>
<gene>
    <name evidence="5" type="ORF">SAMN05660845_0578</name>
</gene>
<dbReference type="GO" id="GO:0004352">
    <property type="term" value="F:glutamate dehydrogenase (NAD+) activity"/>
    <property type="evidence" value="ECO:0007669"/>
    <property type="project" value="TreeGrafter"/>
</dbReference>
<reference evidence="6" key="1">
    <citation type="submission" date="2016-10" db="EMBL/GenBank/DDBJ databases">
        <authorList>
            <person name="Varghese N."/>
            <person name="Submissions S."/>
        </authorList>
    </citation>
    <scope>NUCLEOTIDE SEQUENCE [LARGE SCALE GENOMIC DNA]</scope>
    <source>
        <strain evidence="6">DSM 21789</strain>
    </source>
</reference>
<evidence type="ECO:0000256" key="3">
    <source>
        <dbReference type="RuleBase" id="RU004417"/>
    </source>
</evidence>
<evidence type="ECO:0000256" key="2">
    <source>
        <dbReference type="ARBA" id="ARBA00023002"/>
    </source>
</evidence>
<dbReference type="Pfam" id="PF00208">
    <property type="entry name" value="ELFV_dehydrog"/>
    <property type="match status" value="1"/>
</dbReference>
<evidence type="ECO:0000313" key="5">
    <source>
        <dbReference type="EMBL" id="SFA84203.1"/>
    </source>
</evidence>
<dbReference type="PANTHER" id="PTHR11606">
    <property type="entry name" value="GLUTAMATE DEHYDROGENASE"/>
    <property type="match status" value="1"/>
</dbReference>
<dbReference type="SUPFAM" id="SSF53223">
    <property type="entry name" value="Aminoacid dehydrogenase-like, N-terminal domain"/>
    <property type="match status" value="1"/>
</dbReference>
<dbReference type="PANTHER" id="PTHR11606:SF13">
    <property type="entry name" value="GLUTAMATE DEHYDROGENASE 1, MITOCHONDRIAL"/>
    <property type="match status" value="1"/>
</dbReference>
<keyword evidence="6" id="KW-1185">Reference proteome</keyword>
<keyword evidence="2 3" id="KW-0560">Oxidoreductase</keyword>
<dbReference type="Gene3D" id="3.40.50.10860">
    <property type="entry name" value="Leucine Dehydrogenase, chain A, domain 1"/>
    <property type="match status" value="1"/>
</dbReference>
<dbReference type="EMBL" id="FOJT01000002">
    <property type="protein sequence ID" value="SFA84203.1"/>
    <property type="molecule type" value="Genomic_DNA"/>
</dbReference>
<dbReference type="STRING" id="498292.SAMN05660845_0578"/>
<dbReference type="InterPro" id="IPR036291">
    <property type="entry name" value="NAD(P)-bd_dom_sf"/>
</dbReference>
<dbReference type="InterPro" id="IPR006096">
    <property type="entry name" value="Glu/Leu/Phe/Val/Trp_DH_C"/>
</dbReference>
<name>A0A1I0W850_9FLAO</name>
<evidence type="ECO:0000259" key="4">
    <source>
        <dbReference type="SMART" id="SM00839"/>
    </source>
</evidence>
<dbReference type="SUPFAM" id="SSF51735">
    <property type="entry name" value="NAD(P)-binding Rossmann-fold domains"/>
    <property type="match status" value="1"/>
</dbReference>
<dbReference type="SMART" id="SM00839">
    <property type="entry name" value="ELFV_dehydrog"/>
    <property type="match status" value="1"/>
</dbReference>
<proteinExistence type="inferred from homology"/>
<sequence length="437" mass="48456">MYFKIRNTYFSLFYFLYLRNKKTIQQIHKMKDLLKKFENKEPEVVFNWKDPETEAEGWTVINSLRGGAAGGGTRMRKGLDMNEVLSLAKTMEVKFSVSGPAIGGAKSGINFDPNDPRKKGVLQRWYKAVSPLLKSYYGTGGDLNVDEIHEVIPMTEECGVWHPQEGVFNGHFKPTEADKINRIGQLRQGVVKVIENTTFSPDIARKYTVADMITGYGVAQAVRHYYDIYGGSVVGKKAIVQGFGNVGSAAAFYLAEMGAKVVGIIDRDGGLINENGFTFEEIRTLFLNKDGNKLVADNMIPFEEINAKIWSIGAEIFTPCAASRLVAKSQVDSMIAAGLEVISCGANVPFADKEIFFGPIMEEVDSKVSLIPDFISNCGMARVFAYFMEKKVEMTDESIFSDTSDIIKKAIEKAHTLNSDKKNISATAFEIALKQLV</sequence>
<dbReference type="InterPro" id="IPR006095">
    <property type="entry name" value="Glu/Leu/Phe/Val/Trp_DH"/>
</dbReference>
<organism evidence="5 6">
    <name type="scientific">Flavobacterium swingsii</name>
    <dbReference type="NCBI Taxonomy" id="498292"/>
    <lineage>
        <taxon>Bacteria</taxon>
        <taxon>Pseudomonadati</taxon>
        <taxon>Bacteroidota</taxon>
        <taxon>Flavobacteriia</taxon>
        <taxon>Flavobacteriales</taxon>
        <taxon>Flavobacteriaceae</taxon>
        <taxon>Flavobacterium</taxon>
    </lineage>
</organism>
<dbReference type="Pfam" id="PF02812">
    <property type="entry name" value="ELFV_dehydrog_N"/>
    <property type="match status" value="1"/>
</dbReference>
<dbReference type="Gene3D" id="3.40.50.720">
    <property type="entry name" value="NAD(P)-binding Rossmann-like Domain"/>
    <property type="match status" value="1"/>
</dbReference>
<dbReference type="InterPro" id="IPR006097">
    <property type="entry name" value="Glu/Leu/Phe/Val/Trp_DH_dimer"/>
</dbReference>